<comment type="catalytic activity">
    <reaction evidence="8 9">
        <text>a 2,3-saturated acyl-CoA + NAD(+) = a (2E)-enoyl-CoA + NADH + H(+)</text>
        <dbReference type="Rhea" id="RHEA:18177"/>
        <dbReference type="ChEBI" id="CHEBI:15378"/>
        <dbReference type="ChEBI" id="CHEBI:57540"/>
        <dbReference type="ChEBI" id="CHEBI:57945"/>
        <dbReference type="ChEBI" id="CHEBI:58856"/>
        <dbReference type="ChEBI" id="CHEBI:65111"/>
        <dbReference type="EC" id="1.3.1.44"/>
    </reaction>
</comment>
<comment type="function">
    <text evidence="9">Involved in the fatty acid synthesis (FAS II). Catalyzes the reduction of a carbon-carbon double bond in an enoyl moiety that is covalently linked to a coenzyme A (CoA).</text>
</comment>
<evidence type="ECO:0000256" key="5">
    <source>
        <dbReference type="ARBA" id="ARBA00023027"/>
    </source>
</evidence>
<evidence type="ECO:0000256" key="6">
    <source>
        <dbReference type="ARBA" id="ARBA00023098"/>
    </source>
</evidence>
<accession>A0A0B5QLS8</accession>
<dbReference type="Pfam" id="PF12242">
    <property type="entry name" value="Eno-Rase_NADH_b"/>
    <property type="match status" value="1"/>
</dbReference>
<evidence type="ECO:0000256" key="1">
    <source>
        <dbReference type="ARBA" id="ARBA00011245"/>
    </source>
</evidence>
<evidence type="ECO:0000256" key="2">
    <source>
        <dbReference type="ARBA" id="ARBA00022516"/>
    </source>
</evidence>
<evidence type="ECO:0000256" key="4">
    <source>
        <dbReference type="ARBA" id="ARBA00023002"/>
    </source>
</evidence>
<dbReference type="GO" id="GO:0051287">
    <property type="term" value="F:NAD binding"/>
    <property type="evidence" value="ECO:0007669"/>
    <property type="project" value="UniProtKB-UniRule"/>
</dbReference>
<feature type="domain" description="Enoyl reductase FAD binding" evidence="10">
    <location>
        <begin position="325"/>
        <end position="388"/>
    </location>
</feature>
<dbReference type="SUPFAM" id="SSF51735">
    <property type="entry name" value="NAD(P)-binding Rossmann-fold domains"/>
    <property type="match status" value="1"/>
</dbReference>
<evidence type="ECO:0000259" key="12">
    <source>
        <dbReference type="Pfam" id="PF12242"/>
    </source>
</evidence>
<dbReference type="STRING" id="1520.LF65_02396"/>
<dbReference type="PANTHER" id="PTHR37480">
    <property type="entry name" value="ENOYL-[ACYL-CARRIER-PROTEIN] REDUCTASE [NADH]"/>
    <property type="match status" value="1"/>
</dbReference>
<dbReference type="UniPathway" id="UPA00094"/>
<feature type="binding site" evidence="9">
    <location>
        <begin position="274"/>
        <end position="276"/>
    </location>
    <ligand>
        <name>NAD(+)</name>
        <dbReference type="ChEBI" id="CHEBI:57540"/>
    </ligand>
</feature>
<evidence type="ECO:0000256" key="3">
    <source>
        <dbReference type="ARBA" id="ARBA00022832"/>
    </source>
</evidence>
<evidence type="ECO:0000256" key="8">
    <source>
        <dbReference type="ARBA" id="ARBA00048302"/>
    </source>
</evidence>
<dbReference type="EC" id="1.3.1.44" evidence="9"/>
<dbReference type="Proteomes" id="UP000031866">
    <property type="component" value="Chromosome"/>
</dbReference>
<dbReference type="AlphaFoldDB" id="A0A0B5QLS8"/>
<dbReference type="NCBIfam" id="NF010177">
    <property type="entry name" value="PRK13656.1"/>
    <property type="match status" value="1"/>
</dbReference>
<dbReference type="GO" id="GO:0050343">
    <property type="term" value="F:trans-2-enoyl-CoA reductase (NADH) activity"/>
    <property type="evidence" value="ECO:0007669"/>
    <property type="project" value="UniProtKB-UniRule"/>
</dbReference>
<dbReference type="InterPro" id="IPR036291">
    <property type="entry name" value="NAD(P)-bd_dom_sf"/>
</dbReference>
<dbReference type="Pfam" id="PF12241">
    <property type="entry name" value="Enoyl_reductase"/>
    <property type="match status" value="1"/>
</dbReference>
<keyword evidence="7 9" id="KW-0275">Fatty acid biosynthesis</keyword>
<feature type="binding site" evidence="9">
    <location>
        <position position="225"/>
    </location>
    <ligand>
        <name>substrate</name>
    </ligand>
</feature>
<dbReference type="KEGG" id="cbei:LF65_02396"/>
<evidence type="ECO:0000256" key="7">
    <source>
        <dbReference type="ARBA" id="ARBA00023160"/>
    </source>
</evidence>
<organism evidence="13 14">
    <name type="scientific">Clostridium beijerinckii</name>
    <name type="common">Clostridium MP</name>
    <dbReference type="NCBI Taxonomy" id="1520"/>
    <lineage>
        <taxon>Bacteria</taxon>
        <taxon>Bacillati</taxon>
        <taxon>Bacillota</taxon>
        <taxon>Clostridia</taxon>
        <taxon>Eubacteriales</taxon>
        <taxon>Clostridiaceae</taxon>
        <taxon>Clostridium</taxon>
    </lineage>
</organism>
<dbReference type="GO" id="GO:0004318">
    <property type="term" value="F:enoyl-[acyl-carrier-protein] reductase (NADH) activity"/>
    <property type="evidence" value="ECO:0007669"/>
    <property type="project" value="TreeGrafter"/>
</dbReference>
<feature type="domain" description="Trans-2-enoyl-CoA reductase catalytic" evidence="11">
    <location>
        <begin position="82"/>
        <end position="318"/>
    </location>
</feature>
<dbReference type="Gene3D" id="3.40.50.720">
    <property type="entry name" value="NAD(P)-binding Rossmann-like Domain"/>
    <property type="match status" value="1"/>
</dbReference>
<dbReference type="InterPro" id="IPR010758">
    <property type="entry name" value="Trans-2-enoyl-CoA_reductase"/>
</dbReference>
<reference evidence="14" key="1">
    <citation type="submission" date="2014-12" db="EMBL/GenBank/DDBJ databases">
        <title>Genome sequence of Clostridium beijerinckii strain 59B.</title>
        <authorList>
            <person name="Little G.T."/>
            <person name="Minton N.P."/>
        </authorList>
    </citation>
    <scope>NUCLEOTIDE SEQUENCE [LARGE SCALE GENOMIC DNA]</scope>
    <source>
        <strain evidence="14">59B</strain>
    </source>
</reference>
<comment type="pathway">
    <text evidence="9">Lipid metabolism; fatty acid biosynthesis.</text>
</comment>
<evidence type="ECO:0000259" key="10">
    <source>
        <dbReference type="Pfam" id="PF07055"/>
    </source>
</evidence>
<keyword evidence="2 9" id="KW-0444">Lipid biosynthesis</keyword>
<dbReference type="RefSeq" id="WP_041896265.1">
    <property type="nucleotide sequence ID" value="NZ_CP010086.2"/>
</dbReference>
<dbReference type="HAMAP" id="MF_01838">
    <property type="entry name" value="FabV_reductase"/>
    <property type="match status" value="1"/>
</dbReference>
<keyword evidence="6 9" id="KW-0443">Lipid metabolism</keyword>
<evidence type="ECO:0000313" key="14">
    <source>
        <dbReference type="Proteomes" id="UP000031866"/>
    </source>
</evidence>
<dbReference type="OrthoDB" id="9802260at2"/>
<sequence length="398" mass="45245">MIFKPELIKGIAKTSHPYGCRKEVLNQIEYCKNAKQFHGPKKVLIIGASSGFGLATRISLAFGGAKADTIGVSFETGITDRRTGTAGWYNNIYFKEFAEKEGLIAKNFIGDAFSDEVKENVIKYIKDEFGKIDLLIYSLASPRRKDPKTGTIYDSTLKTTSGEFQGPTIDMEKDELVTTKVNSATDKEIEATKKVMGGEDWNEWCKLLLENDCLSDNAITISYSYIGASRTYKIYREGTIGEAKRHLENTAIQIDEEWKKKINGKAFVSVNKAIVTKASAYIPSFSLYAAVLYKVMKEKNLHENCIMQMQRMFADKIYAGNPLEFDDSGRLRMDDWELREDVQSEVNELWEKITPDNFKILSDYDGYKKEFMQLNGFEIDGVNYSEDIDIEELKRLEP</sequence>
<feature type="binding site" evidence="9">
    <location>
        <position position="244"/>
    </location>
    <ligand>
        <name>NAD(+)</name>
        <dbReference type="ChEBI" id="CHEBI:57540"/>
    </ligand>
</feature>
<dbReference type="InterPro" id="IPR024910">
    <property type="entry name" value="Enoyl-CoA_Rdtase_cat_dom"/>
</dbReference>
<evidence type="ECO:0000313" key="13">
    <source>
        <dbReference type="EMBL" id="AJG98982.1"/>
    </source>
</evidence>
<gene>
    <name evidence="9" type="primary">fabV</name>
    <name evidence="13" type="ORF">LF65_02396</name>
</gene>
<dbReference type="PANTHER" id="PTHR37480:SF1">
    <property type="entry name" value="ENOYL-[ACYL-CARRIER-PROTEIN] REDUCTASE [NADH]"/>
    <property type="match status" value="1"/>
</dbReference>
<evidence type="ECO:0000259" key="11">
    <source>
        <dbReference type="Pfam" id="PF12241"/>
    </source>
</evidence>
<evidence type="ECO:0000256" key="9">
    <source>
        <dbReference type="HAMAP-Rule" id="MF_01838"/>
    </source>
</evidence>
<feature type="domain" description="Trans-2-enoyl-CoA reductase-like NAD(P)H binding" evidence="12">
    <location>
        <begin position="2"/>
        <end position="78"/>
    </location>
</feature>
<dbReference type="InterPro" id="IPR050048">
    <property type="entry name" value="FabV-like_NADH_b"/>
</dbReference>
<name>A0A0B5QLS8_CLOBE</name>
<feature type="active site" description="Proton donor" evidence="9">
    <location>
        <position position="235"/>
    </location>
</feature>
<protein>
    <recommendedName>
        <fullName evidence="9">Trans-2-enoyl-CoA reductase [NADH]</fullName>
        <shortName evidence="9">TER</shortName>
        <ecNumber evidence="9">1.3.1.44</ecNumber>
    </recommendedName>
</protein>
<feature type="binding site" evidence="9">
    <location>
        <begin position="74"/>
        <end position="75"/>
    </location>
    <ligand>
        <name>NAD(+)</name>
        <dbReference type="ChEBI" id="CHEBI:57540"/>
    </ligand>
</feature>
<dbReference type="EMBL" id="CP010086">
    <property type="protein sequence ID" value="AJG98982.1"/>
    <property type="molecule type" value="Genomic_DNA"/>
</dbReference>
<dbReference type="GO" id="GO:0006633">
    <property type="term" value="P:fatty acid biosynthetic process"/>
    <property type="evidence" value="ECO:0007669"/>
    <property type="project" value="UniProtKB-UniRule"/>
</dbReference>
<feature type="binding site" evidence="9">
    <location>
        <begin position="111"/>
        <end position="112"/>
    </location>
    <ligand>
        <name>NAD(+)</name>
        <dbReference type="ChEBI" id="CHEBI:57540"/>
    </ligand>
</feature>
<dbReference type="Pfam" id="PF07055">
    <property type="entry name" value="Eno-Rase_FAD_bd"/>
    <property type="match status" value="1"/>
</dbReference>
<feature type="binding site" evidence="9">
    <location>
        <begin position="139"/>
        <end position="140"/>
    </location>
    <ligand>
        <name>NAD(+)</name>
        <dbReference type="ChEBI" id="CHEBI:57540"/>
    </ligand>
</feature>
<comment type="similarity">
    <text evidence="9">Belongs to the TER reductase family.</text>
</comment>
<dbReference type="InterPro" id="IPR024906">
    <property type="entry name" value="Eno_Rdtase_FAD-bd_dom"/>
</dbReference>
<dbReference type="NCBIfam" id="NF043048">
    <property type="entry name" value="EnoyACPredFabV"/>
    <property type="match status" value="1"/>
</dbReference>
<proteinExistence type="inferred from homology"/>
<feature type="site" description="Plays an important role in discriminating NADH against NADPH" evidence="9">
    <location>
        <position position="75"/>
    </location>
</feature>
<keyword evidence="3 9" id="KW-0276">Fatty acid metabolism</keyword>
<feature type="binding site" evidence="9">
    <location>
        <begin position="47"/>
        <end position="52"/>
    </location>
    <ligand>
        <name>NAD(+)</name>
        <dbReference type="ChEBI" id="CHEBI:57540"/>
    </ligand>
</feature>
<keyword evidence="5 9" id="KW-0520">NAD</keyword>
<comment type="subunit">
    <text evidence="1 9">Monomer.</text>
</comment>
<keyword evidence="4 9" id="KW-0560">Oxidoreductase</keyword>